<evidence type="ECO:0000256" key="5">
    <source>
        <dbReference type="ARBA" id="ARBA00022989"/>
    </source>
</evidence>
<evidence type="ECO:0000256" key="4">
    <source>
        <dbReference type="ARBA" id="ARBA00022692"/>
    </source>
</evidence>
<feature type="transmembrane region" description="Helical" evidence="7">
    <location>
        <begin position="526"/>
        <end position="545"/>
    </location>
</feature>
<evidence type="ECO:0000259" key="8">
    <source>
        <dbReference type="PROSITE" id="PS50928"/>
    </source>
</evidence>
<protein>
    <submittedName>
        <fullName evidence="9">Transport system permease</fullName>
    </submittedName>
</protein>
<name>Q8EVA5_MALP2</name>
<feature type="transmembrane region" description="Helical" evidence="7">
    <location>
        <begin position="302"/>
        <end position="325"/>
    </location>
</feature>
<evidence type="ECO:0000256" key="2">
    <source>
        <dbReference type="ARBA" id="ARBA00022448"/>
    </source>
</evidence>
<dbReference type="RefSeq" id="WP_011077482.1">
    <property type="nucleotide sequence ID" value="NC_004432.1"/>
</dbReference>
<evidence type="ECO:0000256" key="7">
    <source>
        <dbReference type="RuleBase" id="RU363032"/>
    </source>
</evidence>
<dbReference type="EMBL" id="BA000026">
    <property type="protein sequence ID" value="BAC44452.1"/>
    <property type="molecule type" value="Genomic_DNA"/>
</dbReference>
<dbReference type="Pfam" id="PF00528">
    <property type="entry name" value="BPD_transp_1"/>
    <property type="match status" value="1"/>
</dbReference>
<organism evidence="9 10">
    <name type="scientific">Malacoplasma penetrans (strain HF-2)</name>
    <name type="common">Mycoplasma penetrans</name>
    <dbReference type="NCBI Taxonomy" id="272633"/>
    <lineage>
        <taxon>Bacteria</taxon>
        <taxon>Bacillati</taxon>
        <taxon>Mycoplasmatota</taxon>
        <taxon>Mycoplasmoidales</taxon>
        <taxon>Mycoplasmoidaceae</taxon>
        <taxon>Malacoplasma</taxon>
    </lineage>
</organism>
<feature type="transmembrane region" description="Helical" evidence="7">
    <location>
        <begin position="389"/>
        <end position="413"/>
    </location>
</feature>
<feature type="transmembrane region" description="Helical" evidence="7">
    <location>
        <begin position="495"/>
        <end position="514"/>
    </location>
</feature>
<dbReference type="CDD" id="cd06261">
    <property type="entry name" value="TM_PBP2"/>
    <property type="match status" value="1"/>
</dbReference>
<dbReference type="SUPFAM" id="SSF161098">
    <property type="entry name" value="MetI-like"/>
    <property type="match status" value="2"/>
</dbReference>
<dbReference type="InterPro" id="IPR000515">
    <property type="entry name" value="MetI-like"/>
</dbReference>
<keyword evidence="5 7" id="KW-1133">Transmembrane helix</keyword>
<evidence type="ECO:0000256" key="6">
    <source>
        <dbReference type="ARBA" id="ARBA00023136"/>
    </source>
</evidence>
<feature type="domain" description="ABC transmembrane type-1" evidence="8">
    <location>
        <begin position="363"/>
        <end position="545"/>
    </location>
</feature>
<feature type="transmembrane region" description="Helical" evidence="7">
    <location>
        <begin position="419"/>
        <end position="439"/>
    </location>
</feature>
<keyword evidence="4 7" id="KW-0812">Transmembrane</keyword>
<feature type="transmembrane region" description="Helical" evidence="7">
    <location>
        <begin position="32"/>
        <end position="53"/>
    </location>
</feature>
<proteinExistence type="inferred from homology"/>
<keyword evidence="3" id="KW-1003">Cell membrane</keyword>
<evidence type="ECO:0000313" key="10">
    <source>
        <dbReference type="Proteomes" id="UP000002522"/>
    </source>
</evidence>
<feature type="transmembrane region" description="Helical" evidence="7">
    <location>
        <begin position="90"/>
        <end position="111"/>
    </location>
</feature>
<reference evidence="9 10" key="1">
    <citation type="journal article" date="2002" name="Nucleic Acids Res.">
        <title>The complete genomic sequence of Mycoplasma penetrans, an intracellular bacterial pathogen in humans.</title>
        <authorList>
            <person name="Sasaki Y."/>
            <person name="Ishikawa J."/>
            <person name="Yamashita A."/>
            <person name="Oshima K."/>
            <person name="Kenri T."/>
            <person name="Furuya K."/>
            <person name="Yoshino C."/>
            <person name="Horino A."/>
            <person name="Shiba T."/>
            <person name="Sasaki T."/>
            <person name="Hattori M."/>
        </authorList>
    </citation>
    <scope>NUCLEOTIDE SEQUENCE [LARGE SCALE GENOMIC DNA]</scope>
    <source>
        <strain evidence="9 10">HF-2</strain>
    </source>
</reference>
<keyword evidence="6 7" id="KW-0472">Membrane</keyword>
<dbReference type="PANTHER" id="PTHR30043">
    <property type="entry name" value="PHOSPHONATES TRANSPORT SYSTEM PERMEASE PROTEIN"/>
    <property type="match status" value="1"/>
</dbReference>
<dbReference type="Proteomes" id="UP000002522">
    <property type="component" value="Chromosome"/>
</dbReference>
<dbReference type="STRING" id="272633.gene:10731781"/>
<sequence length="580" mass="67226">MKNNLVKSNFFFSYIDNENKYKKKKISLQTKILISIAILVLVVVSFIAVGFNVSPRGLLVFSNRISEIFSFSNSISDYPNYSLVQLSLNFLWITIKGVLIGTTFGFILAFITSTFSNSHLFKNTILERTIRVITAFLRAFPTIIFVYLFSTIFSKNLSLVLVLFWFSWLWLHKYMSEFYQNLNYYPYYNLLIQGYSKTKSFLKTIIPQINNKFISLFLYSFDSNMRWSSILGTLGLAGIGELIEKASHGQYSSMGIPVLTIMLFMLFLETIIFLFNRFLFVHKSVVFNKTMKDFTSYKNIKTYIKLFLLISLVSLILVSLITLNWTHTSNDGINFIKSWFNPNWNILSDTTNFNITLDILNLFAQVIVIMSIVFILSLLLILISCFKLFGYYSLIGIFISTIIRSLPMIAIFFIFNPIFIDPTSTICLILAVSTSTVICKNITESINKLKSDIISSYLIQGYSKIYVFFRYILPSIKNDYVTLFLFEQESQFRELITYGAFGASAIGFNISVYFAGTRKQWNNMFAFVWVSFFIIVFMIAVHYLIKIFVLENKNIFKLVSDAKLKLLIQFKIIKNQFEKI</sequence>
<dbReference type="Gene3D" id="1.10.3720.10">
    <property type="entry name" value="MetI-like"/>
    <property type="match status" value="2"/>
</dbReference>
<dbReference type="AlphaFoldDB" id="Q8EVA5"/>
<evidence type="ECO:0000256" key="1">
    <source>
        <dbReference type="ARBA" id="ARBA00004651"/>
    </source>
</evidence>
<accession>Q8EVA5</accession>
<gene>
    <name evidence="9" type="ordered locus">MYPE6600</name>
</gene>
<comment type="similarity">
    <text evidence="7">Belongs to the binding-protein-dependent transport system permease family.</text>
</comment>
<evidence type="ECO:0000256" key="3">
    <source>
        <dbReference type="ARBA" id="ARBA00022475"/>
    </source>
</evidence>
<keyword evidence="10" id="KW-1185">Reference proteome</keyword>
<comment type="subcellular location">
    <subcellularLocation>
        <location evidence="1 7">Cell membrane</location>
        <topology evidence="1 7">Multi-pass membrane protein</topology>
    </subcellularLocation>
</comment>
<dbReference type="PROSITE" id="PS50928">
    <property type="entry name" value="ABC_TM1"/>
    <property type="match status" value="2"/>
</dbReference>
<dbReference type="KEGG" id="mpe:MYPE6600"/>
<dbReference type="InParanoid" id="Q8EVA5"/>
<feature type="transmembrane region" description="Helical" evidence="7">
    <location>
        <begin position="362"/>
        <end position="382"/>
    </location>
</feature>
<dbReference type="InterPro" id="IPR035906">
    <property type="entry name" value="MetI-like_sf"/>
</dbReference>
<dbReference type="eggNOG" id="COG3639">
    <property type="taxonomic scope" value="Bacteria"/>
</dbReference>
<dbReference type="HOGENOM" id="CLU_479675_0_0_14"/>
<dbReference type="GO" id="GO:0005886">
    <property type="term" value="C:plasma membrane"/>
    <property type="evidence" value="ECO:0007669"/>
    <property type="project" value="UniProtKB-SubCell"/>
</dbReference>
<evidence type="ECO:0000313" key="9">
    <source>
        <dbReference type="EMBL" id="BAC44452.1"/>
    </source>
</evidence>
<feature type="transmembrane region" description="Helical" evidence="7">
    <location>
        <begin position="255"/>
        <end position="281"/>
    </location>
</feature>
<dbReference type="GO" id="GO:0055085">
    <property type="term" value="P:transmembrane transport"/>
    <property type="evidence" value="ECO:0007669"/>
    <property type="project" value="InterPro"/>
</dbReference>
<keyword evidence="2 7" id="KW-0813">Transport</keyword>
<feature type="domain" description="ABC transmembrane type-1" evidence="8">
    <location>
        <begin position="87"/>
        <end position="272"/>
    </location>
</feature>
<dbReference type="PANTHER" id="PTHR30043:SF1">
    <property type="entry name" value="ABC TRANSPORT SYSTEM PERMEASE PROTEIN P69"/>
    <property type="match status" value="1"/>
</dbReference>